<evidence type="ECO:0000313" key="5">
    <source>
        <dbReference type="Proteomes" id="UP001610334"/>
    </source>
</evidence>
<sequence>MSTTKVAVIGIGAMGTALAAAFLEKGYPTTIWNRTAARTAPLMDKGAHLATSVSAAYESSNIVIFCVLNNIIVEELLRRDASLLNGKIIINSTNGTLQEARHLSELVLGHGAQYLHAALMAVPAHIGTDHGFIIYSGHEEAYDSIRAHLSILGEDKYIGADPGSASLHDSALLSGVYGLFSGFLHAAVLVSSQQDKTAAGFMDMYVIFITSMMDYLRALARQIDNGNYEPLGSNLRIQVHALKNICEVTESQGVSAELLKPIQALVEKGVEAGHANSDISALRELLRR</sequence>
<dbReference type="Proteomes" id="UP001610334">
    <property type="component" value="Unassembled WGS sequence"/>
</dbReference>
<dbReference type="PIRSF" id="PIRSF000103">
    <property type="entry name" value="HIBADH"/>
    <property type="match status" value="1"/>
</dbReference>
<feature type="domain" description="6-phosphogluconate dehydrogenase NADP-binding" evidence="2">
    <location>
        <begin position="5"/>
        <end position="154"/>
    </location>
</feature>
<comment type="caution">
    <text evidence="4">The sequence shown here is derived from an EMBL/GenBank/DDBJ whole genome shotgun (WGS) entry which is preliminary data.</text>
</comment>
<dbReference type="EMBL" id="JBFXLT010000261">
    <property type="protein sequence ID" value="KAL2801704.1"/>
    <property type="molecule type" value="Genomic_DNA"/>
</dbReference>
<dbReference type="PANTHER" id="PTHR43580:SF2">
    <property type="entry name" value="CYTOKINE-LIKE NUCLEAR FACTOR N-PAC"/>
    <property type="match status" value="1"/>
</dbReference>
<dbReference type="InterPro" id="IPR013328">
    <property type="entry name" value="6PGD_dom2"/>
</dbReference>
<dbReference type="SUPFAM" id="SSF51735">
    <property type="entry name" value="NAD(P)-binding Rossmann-fold domains"/>
    <property type="match status" value="1"/>
</dbReference>
<accession>A0ABR4GT26</accession>
<organism evidence="4 5">
    <name type="scientific">Aspergillus granulosus</name>
    <dbReference type="NCBI Taxonomy" id="176169"/>
    <lineage>
        <taxon>Eukaryota</taxon>
        <taxon>Fungi</taxon>
        <taxon>Dikarya</taxon>
        <taxon>Ascomycota</taxon>
        <taxon>Pezizomycotina</taxon>
        <taxon>Eurotiomycetes</taxon>
        <taxon>Eurotiomycetidae</taxon>
        <taxon>Eurotiales</taxon>
        <taxon>Aspergillaceae</taxon>
        <taxon>Aspergillus</taxon>
        <taxon>Aspergillus subgen. Nidulantes</taxon>
    </lineage>
</organism>
<dbReference type="InterPro" id="IPR051265">
    <property type="entry name" value="HIBADH-related_NP60_sf"/>
</dbReference>
<keyword evidence="5" id="KW-1185">Reference proteome</keyword>
<reference evidence="4 5" key="1">
    <citation type="submission" date="2024-07" db="EMBL/GenBank/DDBJ databases">
        <title>Section-level genome sequencing and comparative genomics of Aspergillus sections Usti and Cavernicolus.</title>
        <authorList>
            <consortium name="Lawrence Berkeley National Laboratory"/>
            <person name="Nybo J.L."/>
            <person name="Vesth T.C."/>
            <person name="Theobald S."/>
            <person name="Frisvad J.C."/>
            <person name="Larsen T.O."/>
            <person name="Kjaerboelling I."/>
            <person name="Rothschild-Mancinelli K."/>
            <person name="Lyhne E.K."/>
            <person name="Kogle M.E."/>
            <person name="Barry K."/>
            <person name="Clum A."/>
            <person name="Na H."/>
            <person name="Ledsgaard L."/>
            <person name="Lin J."/>
            <person name="Lipzen A."/>
            <person name="Kuo A."/>
            <person name="Riley R."/>
            <person name="Mondo S."/>
            <person name="Labutti K."/>
            <person name="Haridas S."/>
            <person name="Pangalinan J."/>
            <person name="Salamov A.A."/>
            <person name="Simmons B.A."/>
            <person name="Magnuson J.K."/>
            <person name="Chen J."/>
            <person name="Drula E."/>
            <person name="Henrissat B."/>
            <person name="Wiebenga A."/>
            <person name="Lubbers R.J."/>
            <person name="Gomes A.C."/>
            <person name="Makela M.R."/>
            <person name="Stajich J."/>
            <person name="Grigoriev I.V."/>
            <person name="Mortensen U.H."/>
            <person name="De Vries R.P."/>
            <person name="Baker S.E."/>
            <person name="Andersen M.R."/>
        </authorList>
    </citation>
    <scope>NUCLEOTIDE SEQUENCE [LARGE SCALE GENOMIC DNA]</scope>
    <source>
        <strain evidence="4 5">CBS 588.65</strain>
    </source>
</reference>
<feature type="domain" description="NADPH-dependent reductive aminase-like C-terminal" evidence="3">
    <location>
        <begin position="161"/>
        <end position="288"/>
    </location>
</feature>
<evidence type="ECO:0000256" key="1">
    <source>
        <dbReference type="ARBA" id="ARBA00023002"/>
    </source>
</evidence>
<keyword evidence="1" id="KW-0560">Oxidoreductase</keyword>
<protein>
    <recommendedName>
        <fullName evidence="6">6-phosphogluconate dehydrogenase NADP-binding domain-containing protein</fullName>
    </recommendedName>
</protein>
<dbReference type="InterPro" id="IPR048666">
    <property type="entry name" value="RedAm-like_C"/>
</dbReference>
<evidence type="ECO:0000259" key="2">
    <source>
        <dbReference type="Pfam" id="PF03446"/>
    </source>
</evidence>
<dbReference type="InterPro" id="IPR006115">
    <property type="entry name" value="6PGDH_NADP-bd"/>
</dbReference>
<evidence type="ECO:0000313" key="4">
    <source>
        <dbReference type="EMBL" id="KAL2801704.1"/>
    </source>
</evidence>
<proteinExistence type="predicted"/>
<evidence type="ECO:0000259" key="3">
    <source>
        <dbReference type="Pfam" id="PF21761"/>
    </source>
</evidence>
<name>A0ABR4GT26_9EURO</name>
<dbReference type="Pfam" id="PF03446">
    <property type="entry name" value="NAD_binding_2"/>
    <property type="match status" value="1"/>
</dbReference>
<dbReference type="Pfam" id="PF21761">
    <property type="entry name" value="RedAm-like_C"/>
    <property type="match status" value="1"/>
</dbReference>
<dbReference type="InterPro" id="IPR015815">
    <property type="entry name" value="HIBADH-related"/>
</dbReference>
<dbReference type="Gene3D" id="3.40.50.720">
    <property type="entry name" value="NAD(P)-binding Rossmann-like Domain"/>
    <property type="match status" value="1"/>
</dbReference>
<dbReference type="Gene3D" id="1.10.1040.10">
    <property type="entry name" value="N-(1-d-carboxylethyl)-l-norvaline Dehydrogenase, domain 2"/>
    <property type="match status" value="1"/>
</dbReference>
<dbReference type="PANTHER" id="PTHR43580">
    <property type="entry name" value="OXIDOREDUCTASE GLYR1-RELATED"/>
    <property type="match status" value="1"/>
</dbReference>
<dbReference type="InterPro" id="IPR036291">
    <property type="entry name" value="NAD(P)-bd_dom_sf"/>
</dbReference>
<gene>
    <name evidence="4" type="ORF">BJX63DRAFT_441981</name>
</gene>
<evidence type="ECO:0008006" key="6">
    <source>
        <dbReference type="Google" id="ProtNLM"/>
    </source>
</evidence>